<dbReference type="RefSeq" id="WP_380289017.1">
    <property type="nucleotide sequence ID" value="NZ_JBHULY010000005.1"/>
</dbReference>
<reference evidence="2" key="1">
    <citation type="journal article" date="2019" name="Int. J. Syst. Evol. Microbiol.">
        <title>The Global Catalogue of Microorganisms (GCM) 10K type strain sequencing project: providing services to taxonomists for standard genome sequencing and annotation.</title>
        <authorList>
            <consortium name="The Broad Institute Genomics Platform"/>
            <consortium name="The Broad Institute Genome Sequencing Center for Infectious Disease"/>
            <person name="Wu L."/>
            <person name="Ma J."/>
        </authorList>
    </citation>
    <scope>NUCLEOTIDE SEQUENCE [LARGE SCALE GENOMIC DNA]</scope>
    <source>
        <strain evidence="2">KCTC 42398</strain>
    </source>
</reference>
<gene>
    <name evidence="1" type="ORF">ACFSR8_03365</name>
</gene>
<name>A0ABW5T9L2_9FLAO</name>
<keyword evidence="2" id="KW-1185">Reference proteome</keyword>
<keyword evidence="1" id="KW-0560">Oxidoreductase</keyword>
<dbReference type="Proteomes" id="UP001597476">
    <property type="component" value="Unassembled WGS sequence"/>
</dbReference>
<dbReference type="InterPro" id="IPR027056">
    <property type="entry name" value="Gluconate_2DH_su3"/>
</dbReference>
<sequence length="195" mass="21961">MKRRDALKNIGAAIGYSAVIPTAFNLLQSCTSEKEKWTPLFFSVDEAIVIKNLVDLILPKTDKTPGALDVNVPQFIDLYAYNVYVEEKLEEYRLSIDSILKALPIPETGAIDLKYEDYDNLLKKYLKASKEEKQQYISDKNITYEALINLRNQSVWAYKTSKTIGKDVLAYDPIPAVQKGCISVEEATGGKAWSL</sequence>
<dbReference type="PROSITE" id="PS51257">
    <property type="entry name" value="PROKAR_LIPOPROTEIN"/>
    <property type="match status" value="1"/>
</dbReference>
<dbReference type="GO" id="GO:0016491">
    <property type="term" value="F:oxidoreductase activity"/>
    <property type="evidence" value="ECO:0007669"/>
    <property type="project" value="UniProtKB-KW"/>
</dbReference>
<dbReference type="Pfam" id="PF13618">
    <property type="entry name" value="Gluconate_2-dh3"/>
    <property type="match status" value="1"/>
</dbReference>
<dbReference type="EMBL" id="JBHULY010000005">
    <property type="protein sequence ID" value="MFD2725238.1"/>
    <property type="molecule type" value="Genomic_DNA"/>
</dbReference>
<proteinExistence type="predicted"/>
<evidence type="ECO:0000313" key="1">
    <source>
        <dbReference type="EMBL" id="MFD2725238.1"/>
    </source>
</evidence>
<accession>A0ABW5T9L2</accession>
<comment type="caution">
    <text evidence="1">The sequence shown here is derived from an EMBL/GenBank/DDBJ whole genome shotgun (WGS) entry which is preliminary data.</text>
</comment>
<organism evidence="1 2">
    <name type="scientific">Hyunsoonleella rubra</name>
    <dbReference type="NCBI Taxonomy" id="1737062"/>
    <lineage>
        <taxon>Bacteria</taxon>
        <taxon>Pseudomonadati</taxon>
        <taxon>Bacteroidota</taxon>
        <taxon>Flavobacteriia</taxon>
        <taxon>Flavobacteriales</taxon>
        <taxon>Flavobacteriaceae</taxon>
    </lineage>
</organism>
<evidence type="ECO:0000313" key="2">
    <source>
        <dbReference type="Proteomes" id="UP001597476"/>
    </source>
</evidence>
<protein>
    <submittedName>
        <fullName evidence="1">Gluconate 2-dehydrogenase subunit 3 family protein</fullName>
        <ecNumber evidence="1">1.-.-.-</ecNumber>
    </submittedName>
</protein>
<dbReference type="EC" id="1.-.-.-" evidence="1"/>